<feature type="transmembrane region" description="Helical" evidence="1">
    <location>
        <begin position="60"/>
        <end position="78"/>
    </location>
</feature>
<proteinExistence type="predicted"/>
<keyword evidence="1" id="KW-0812">Transmembrane</keyword>
<protein>
    <submittedName>
        <fullName evidence="2">Uncharacterized protein</fullName>
    </submittedName>
</protein>
<dbReference type="AlphaFoldDB" id="A0A6C0BC92"/>
<sequence length="143" mass="16121">MSTEYYVDSPYTYKLKTELLFAWLYILFIFSWISIDVVGRALNNFTFKTLKLDENSTWDTSVIAGVVVILELVTIYYFKTIGMAVYDSSPLNDTKSQSDSFLNFDDFLNGSNTSSKSNNDKSGKNLVPSNISTLSMISNLALI</sequence>
<accession>A0A6C0BC92</accession>
<feature type="transmembrane region" description="Helical" evidence="1">
    <location>
        <begin position="20"/>
        <end position="39"/>
    </location>
</feature>
<evidence type="ECO:0000256" key="1">
    <source>
        <dbReference type="SAM" id="Phobius"/>
    </source>
</evidence>
<name>A0A6C0BC92_9ZZZZ</name>
<reference evidence="2" key="1">
    <citation type="journal article" date="2020" name="Nature">
        <title>Giant virus diversity and host interactions through global metagenomics.</title>
        <authorList>
            <person name="Schulz F."/>
            <person name="Roux S."/>
            <person name="Paez-Espino D."/>
            <person name="Jungbluth S."/>
            <person name="Walsh D.A."/>
            <person name="Denef V.J."/>
            <person name="McMahon K.D."/>
            <person name="Konstantinidis K.T."/>
            <person name="Eloe-Fadrosh E.A."/>
            <person name="Kyrpides N.C."/>
            <person name="Woyke T."/>
        </authorList>
    </citation>
    <scope>NUCLEOTIDE SEQUENCE</scope>
    <source>
        <strain evidence="2">GVMAG-M-3300010160-4</strain>
    </source>
</reference>
<keyword evidence="1" id="KW-1133">Transmembrane helix</keyword>
<keyword evidence="1" id="KW-0472">Membrane</keyword>
<organism evidence="2">
    <name type="scientific">viral metagenome</name>
    <dbReference type="NCBI Taxonomy" id="1070528"/>
    <lineage>
        <taxon>unclassified sequences</taxon>
        <taxon>metagenomes</taxon>
        <taxon>organismal metagenomes</taxon>
    </lineage>
</organism>
<evidence type="ECO:0000313" key="2">
    <source>
        <dbReference type="EMBL" id="QHS89887.1"/>
    </source>
</evidence>
<dbReference type="EMBL" id="MN739120">
    <property type="protein sequence ID" value="QHS89887.1"/>
    <property type="molecule type" value="Genomic_DNA"/>
</dbReference>